<evidence type="ECO:0000313" key="1">
    <source>
        <dbReference type="EMBL" id="JAH46345.1"/>
    </source>
</evidence>
<name>A0A0E9T0A7_ANGAN</name>
<reference evidence="1" key="1">
    <citation type="submission" date="2014-11" db="EMBL/GenBank/DDBJ databases">
        <authorList>
            <person name="Amaro Gonzalez C."/>
        </authorList>
    </citation>
    <scope>NUCLEOTIDE SEQUENCE</scope>
</reference>
<accession>A0A0E9T0A7</accession>
<dbReference type="EMBL" id="GBXM01062232">
    <property type="protein sequence ID" value="JAH46345.1"/>
    <property type="molecule type" value="Transcribed_RNA"/>
</dbReference>
<dbReference type="AlphaFoldDB" id="A0A0E9T0A7"/>
<proteinExistence type="predicted"/>
<organism evidence="1">
    <name type="scientific">Anguilla anguilla</name>
    <name type="common">European freshwater eel</name>
    <name type="synonym">Muraena anguilla</name>
    <dbReference type="NCBI Taxonomy" id="7936"/>
    <lineage>
        <taxon>Eukaryota</taxon>
        <taxon>Metazoa</taxon>
        <taxon>Chordata</taxon>
        <taxon>Craniata</taxon>
        <taxon>Vertebrata</taxon>
        <taxon>Euteleostomi</taxon>
        <taxon>Actinopterygii</taxon>
        <taxon>Neopterygii</taxon>
        <taxon>Teleostei</taxon>
        <taxon>Anguilliformes</taxon>
        <taxon>Anguillidae</taxon>
        <taxon>Anguilla</taxon>
    </lineage>
</organism>
<protein>
    <submittedName>
        <fullName evidence="1">Uncharacterized protein</fullName>
    </submittedName>
</protein>
<sequence length="35" mass="3868">MIGYLGKGVLRFRCCHLICSGGGQQRGQPLHCHLK</sequence>
<reference evidence="1" key="2">
    <citation type="journal article" date="2015" name="Fish Shellfish Immunol.">
        <title>Early steps in the European eel (Anguilla anguilla)-Vibrio vulnificus interaction in the gills: Role of the RtxA13 toxin.</title>
        <authorList>
            <person name="Callol A."/>
            <person name="Pajuelo D."/>
            <person name="Ebbesson L."/>
            <person name="Teles M."/>
            <person name="MacKenzie S."/>
            <person name="Amaro C."/>
        </authorList>
    </citation>
    <scope>NUCLEOTIDE SEQUENCE</scope>
</reference>